<evidence type="ECO:0000313" key="3">
    <source>
        <dbReference type="Proteomes" id="UP000719412"/>
    </source>
</evidence>
<proteinExistence type="predicted"/>
<feature type="compositionally biased region" description="Basic and acidic residues" evidence="1">
    <location>
        <begin position="116"/>
        <end position="130"/>
    </location>
</feature>
<feature type="compositionally biased region" description="Low complexity" evidence="1">
    <location>
        <begin position="38"/>
        <end position="50"/>
    </location>
</feature>
<reference evidence="2" key="1">
    <citation type="journal article" date="2020" name="J Insects Food Feed">
        <title>The yellow mealworm (Tenebrio molitor) genome: a resource for the emerging insects as food and feed industry.</title>
        <authorList>
            <person name="Eriksson T."/>
            <person name="Andere A."/>
            <person name="Kelstrup H."/>
            <person name="Emery V."/>
            <person name="Picard C."/>
        </authorList>
    </citation>
    <scope>NUCLEOTIDE SEQUENCE</scope>
    <source>
        <strain evidence="2">Stoneville</strain>
        <tissue evidence="2">Whole head</tissue>
    </source>
</reference>
<reference evidence="2" key="2">
    <citation type="submission" date="2021-08" db="EMBL/GenBank/DDBJ databases">
        <authorList>
            <person name="Eriksson T."/>
        </authorList>
    </citation>
    <scope>NUCLEOTIDE SEQUENCE</scope>
    <source>
        <strain evidence="2">Stoneville</strain>
        <tissue evidence="2">Whole head</tissue>
    </source>
</reference>
<name>A0A8J6LN44_TENMO</name>
<sequence>MTSLTSRLLRGDPKNPSSTRTTTTTNNNNNDDDDDDNNGNNSLRARLASARGRDHKVGVTGARPRPPVKLTMKLRISAAPALALTAQRAVPKRRLRDVFGLVTRDDILKNRQRARTAREERRRETPALTT</sequence>
<evidence type="ECO:0000313" key="2">
    <source>
        <dbReference type="EMBL" id="KAH0818751.1"/>
    </source>
</evidence>
<dbReference type="AlphaFoldDB" id="A0A8J6LN44"/>
<organism evidence="2 3">
    <name type="scientific">Tenebrio molitor</name>
    <name type="common">Yellow mealworm beetle</name>
    <dbReference type="NCBI Taxonomy" id="7067"/>
    <lineage>
        <taxon>Eukaryota</taxon>
        <taxon>Metazoa</taxon>
        <taxon>Ecdysozoa</taxon>
        <taxon>Arthropoda</taxon>
        <taxon>Hexapoda</taxon>
        <taxon>Insecta</taxon>
        <taxon>Pterygota</taxon>
        <taxon>Neoptera</taxon>
        <taxon>Endopterygota</taxon>
        <taxon>Coleoptera</taxon>
        <taxon>Polyphaga</taxon>
        <taxon>Cucujiformia</taxon>
        <taxon>Tenebrionidae</taxon>
        <taxon>Tenebrio</taxon>
    </lineage>
</organism>
<feature type="compositionally biased region" description="Low complexity" evidence="1">
    <location>
        <begin position="19"/>
        <end position="29"/>
    </location>
</feature>
<comment type="caution">
    <text evidence="2">The sequence shown here is derived from an EMBL/GenBank/DDBJ whole genome shotgun (WGS) entry which is preliminary data.</text>
</comment>
<dbReference type="EMBL" id="JABDTM020016763">
    <property type="protein sequence ID" value="KAH0818751.1"/>
    <property type="molecule type" value="Genomic_DNA"/>
</dbReference>
<dbReference type="Proteomes" id="UP000719412">
    <property type="component" value="Unassembled WGS sequence"/>
</dbReference>
<keyword evidence="3" id="KW-1185">Reference proteome</keyword>
<accession>A0A8J6LN44</accession>
<feature type="region of interest" description="Disordered" evidence="1">
    <location>
        <begin position="110"/>
        <end position="130"/>
    </location>
</feature>
<evidence type="ECO:0000256" key="1">
    <source>
        <dbReference type="SAM" id="MobiDB-lite"/>
    </source>
</evidence>
<gene>
    <name evidence="2" type="ORF">GEV33_004040</name>
</gene>
<protein>
    <submittedName>
        <fullName evidence="2">Uncharacterized protein</fullName>
    </submittedName>
</protein>
<feature type="region of interest" description="Disordered" evidence="1">
    <location>
        <begin position="1"/>
        <end position="66"/>
    </location>
</feature>